<evidence type="ECO:0000313" key="4">
    <source>
        <dbReference type="EMBL" id="EAN34075.1"/>
    </source>
</evidence>
<dbReference type="EMBL" id="AAGK01000001">
    <property type="protein sequence ID" value="EAN34075.1"/>
    <property type="molecule type" value="Genomic_DNA"/>
</dbReference>
<dbReference type="RefSeq" id="XP_766358.1">
    <property type="nucleotide sequence ID" value="XM_761265.1"/>
</dbReference>
<sequence>MDKNRRFDAQKSNRGRNGRPSQAHPREKGKNEVKYKNKILSRELKEITLDVFFNSRLSQDLNLSRQQVDQLLDFKPSHHFNSYLNCCICYENTLICAVGKCDHITCLLCSLKLSFFYNTSSNNTDNDTNGGRNTTNSSRNTTNNGRSAVNTGRNSLNSTVRGTYECPYCKQQNDYIYFCVNPFYVHLAKNNKFYSSNETPALTKAELTEFIYILTRSRRLPDDCSNSSTINIMQLYKIFLNTIKNTVDMLSFNGLSKCLSGLGVSGSKPDLTDLINKITDNFTFHDDFVIVSDQRMFFESAGIYYLYKVILSPLCWFPECKDQWYLDAVFKSNLVEALKTLSSHKYPSYKVLNKHIKASHTMVFCDICLSYFTNKKFVCEFTLYNTSRISDHVKYGDVKSYPPINPHICCPACKTYHWDMTAFKQHAKDEHFICELCDSYDDSYCVFSDYNSLFNHFKTYHYPCEEEECMFIVFSDDIQLQLHYLYKHPGVARSTKGNKKPIHINNRVNTVTSTTSSCAYYSLDDNLTYDTWDGSINIFSDQKNDDLFENAETIRLPEVKSDPLQEVEDTKLYTYLSPLDGDVDLKEDRKRLDMFLKGLKGSRHLPVSSEYINNFDVTKSFHVFNDLETVLTHFRRLDIKLFDITSYLSELLSNCYISIINAFTKHYNNIVNTCDLSDGTVLFNLVKSYLLKFVLFFYTIHINRPRSDSDKLAIKIDVLKLREHNPDIKLGANGILFLIAALNFSNISNRIIVKASLSSIIDDMKAMYKESPSPMSLSEAFNLNNSLNSSHGAGNISSNALNPNADINEFISKKPRSNNIVKIPRKEYIVTLKGKKMKNKPQVIHQEEPVDTTTSIEEPIVVEPDNPTPINISDGLIHLEALEADNETLFMNHVGSGNFYGLMCDMIGSLLISNMKRYKAKTFDYSLRETTKLKILAIALSQKRSLTNLGEFISMKKLESLQSLEPEFHRLVKECKKSDLPTIAKVWNKKCTNILKNTQVEHLEILHFYLKGNSDTCMPLCNDTEFPSLTKNKNSPEFTGTRNYASAAGVVNKPKFMNDLEFPTLKQTANLHKKSTRK</sequence>
<dbReference type="GO" id="GO:0072344">
    <property type="term" value="P:rescue of stalled ribosome"/>
    <property type="evidence" value="ECO:0007669"/>
    <property type="project" value="InterPro"/>
</dbReference>
<feature type="domain" description="C2H2-type" evidence="3">
    <location>
        <begin position="432"/>
        <end position="461"/>
    </location>
</feature>
<accession>Q4N7I3</accession>
<dbReference type="PANTHER" id="PTHR22938">
    <property type="entry name" value="ZINC FINGER PROTEIN 598"/>
    <property type="match status" value="1"/>
</dbReference>
<evidence type="ECO:0000259" key="3">
    <source>
        <dbReference type="SMART" id="SM00355"/>
    </source>
</evidence>
<evidence type="ECO:0000256" key="1">
    <source>
        <dbReference type="SAM" id="MobiDB-lite"/>
    </source>
</evidence>
<dbReference type="KEGG" id="tpv:TP01_0837"/>
<dbReference type="InterPro" id="IPR001841">
    <property type="entry name" value="Znf_RING"/>
</dbReference>
<dbReference type="GO" id="GO:0043022">
    <property type="term" value="F:ribosome binding"/>
    <property type="evidence" value="ECO:0007669"/>
    <property type="project" value="TreeGrafter"/>
</dbReference>
<feature type="region of interest" description="Disordered" evidence="1">
    <location>
        <begin position="1"/>
        <end position="32"/>
    </location>
</feature>
<organism evidence="4 5">
    <name type="scientific">Theileria parva</name>
    <name type="common">East coast fever infection agent</name>
    <dbReference type="NCBI Taxonomy" id="5875"/>
    <lineage>
        <taxon>Eukaryota</taxon>
        <taxon>Sar</taxon>
        <taxon>Alveolata</taxon>
        <taxon>Apicomplexa</taxon>
        <taxon>Aconoidasida</taxon>
        <taxon>Piroplasmida</taxon>
        <taxon>Theileriidae</taxon>
        <taxon>Theileria</taxon>
    </lineage>
</organism>
<dbReference type="InterPro" id="IPR044288">
    <property type="entry name" value="ZNF598/HEL2"/>
</dbReference>
<feature type="domain" description="C2H2-type" evidence="3">
    <location>
        <begin position="462"/>
        <end position="488"/>
    </location>
</feature>
<dbReference type="eggNOG" id="KOG2231">
    <property type="taxonomic scope" value="Eukaryota"/>
</dbReference>
<proteinExistence type="predicted"/>
<dbReference type="GO" id="GO:0061630">
    <property type="term" value="F:ubiquitin protein ligase activity"/>
    <property type="evidence" value="ECO:0007669"/>
    <property type="project" value="InterPro"/>
</dbReference>
<dbReference type="GO" id="GO:0016567">
    <property type="term" value="P:protein ubiquitination"/>
    <property type="evidence" value="ECO:0007669"/>
    <property type="project" value="TreeGrafter"/>
</dbReference>
<feature type="compositionally biased region" description="Low complexity" evidence="1">
    <location>
        <begin position="124"/>
        <end position="147"/>
    </location>
</feature>
<keyword evidence="5" id="KW-1185">Reference proteome</keyword>
<evidence type="ECO:0008006" key="6">
    <source>
        <dbReference type="Google" id="ProtNLM"/>
    </source>
</evidence>
<gene>
    <name evidence="4" type="ordered locus">TP01_0837</name>
</gene>
<dbReference type="VEuPathDB" id="PiroplasmaDB:TpMuguga_01g00837"/>
<protein>
    <recommendedName>
        <fullName evidence="6">RING-type domain-containing protein</fullName>
    </recommendedName>
</protein>
<dbReference type="InterPro" id="IPR013087">
    <property type="entry name" value="Znf_C2H2_type"/>
</dbReference>
<dbReference type="PANTHER" id="PTHR22938:SF0">
    <property type="entry name" value="E3 UBIQUITIN-PROTEIN LIGASE ZNF598"/>
    <property type="match status" value="1"/>
</dbReference>
<name>Q4N7I3_THEPA</name>
<feature type="domain" description="C2H2-type" evidence="3">
    <location>
        <begin position="408"/>
        <end position="431"/>
    </location>
</feature>
<feature type="region of interest" description="Disordered" evidence="1">
    <location>
        <begin position="124"/>
        <end position="156"/>
    </location>
</feature>
<dbReference type="GeneID" id="3503006"/>
<dbReference type="OMA" id="YHYPCEE"/>
<feature type="compositionally biased region" description="Basic and acidic residues" evidence="1">
    <location>
        <begin position="1"/>
        <end position="11"/>
    </location>
</feature>
<dbReference type="AlphaFoldDB" id="Q4N7I3"/>
<evidence type="ECO:0000313" key="5">
    <source>
        <dbReference type="Proteomes" id="UP000001949"/>
    </source>
</evidence>
<dbReference type="SMART" id="SM00184">
    <property type="entry name" value="RING"/>
    <property type="match status" value="1"/>
</dbReference>
<dbReference type="Proteomes" id="UP000001949">
    <property type="component" value="Unassembled WGS sequence"/>
</dbReference>
<dbReference type="InParanoid" id="Q4N7I3"/>
<feature type="domain" description="RING-type" evidence="2">
    <location>
        <begin position="86"/>
        <end position="169"/>
    </location>
</feature>
<evidence type="ECO:0000259" key="2">
    <source>
        <dbReference type="SMART" id="SM00184"/>
    </source>
</evidence>
<dbReference type="SMART" id="SM00355">
    <property type="entry name" value="ZnF_C2H2"/>
    <property type="match status" value="3"/>
</dbReference>
<dbReference type="STRING" id="5875.Q4N7I3"/>
<reference evidence="4 5" key="1">
    <citation type="journal article" date="2005" name="Science">
        <title>Genome sequence of Theileria parva, a bovine pathogen that transforms lymphocytes.</title>
        <authorList>
            <person name="Gardner M.J."/>
            <person name="Bishop R."/>
            <person name="Shah T."/>
            <person name="de Villiers E.P."/>
            <person name="Carlton J.M."/>
            <person name="Hall N."/>
            <person name="Ren Q."/>
            <person name="Paulsen I.T."/>
            <person name="Pain A."/>
            <person name="Berriman M."/>
            <person name="Wilson R.J.M."/>
            <person name="Sato S."/>
            <person name="Ralph S.A."/>
            <person name="Mann D.J."/>
            <person name="Xiong Z."/>
            <person name="Shallom S.J."/>
            <person name="Weidman J."/>
            <person name="Jiang L."/>
            <person name="Lynn J."/>
            <person name="Weaver B."/>
            <person name="Shoaibi A."/>
            <person name="Domingo A.R."/>
            <person name="Wasawo D."/>
            <person name="Crabtree J."/>
            <person name="Wortman J.R."/>
            <person name="Haas B."/>
            <person name="Angiuoli S.V."/>
            <person name="Creasy T.H."/>
            <person name="Lu C."/>
            <person name="Suh B."/>
            <person name="Silva J.C."/>
            <person name="Utterback T.R."/>
            <person name="Feldblyum T.V."/>
            <person name="Pertea M."/>
            <person name="Allen J."/>
            <person name="Nierman W.C."/>
            <person name="Taracha E.L.N."/>
            <person name="Salzberg S.L."/>
            <person name="White O.R."/>
            <person name="Fitzhugh H.A."/>
            <person name="Morzaria S."/>
            <person name="Venter J.C."/>
            <person name="Fraser C.M."/>
            <person name="Nene V."/>
        </authorList>
    </citation>
    <scope>NUCLEOTIDE SEQUENCE [LARGE SCALE GENOMIC DNA]</scope>
    <source>
        <strain evidence="4 5">Muguga</strain>
    </source>
</reference>
<comment type="caution">
    <text evidence="4">The sequence shown here is derived from an EMBL/GenBank/DDBJ whole genome shotgun (WGS) entry which is preliminary data.</text>
</comment>